<accession>A0ACC4DX42</accession>
<comment type="caution">
    <text evidence="1">The sequence shown here is derived from an EMBL/GenBank/DDBJ whole genome shotgun (WGS) entry which is preliminary data.</text>
</comment>
<proteinExistence type="predicted"/>
<dbReference type="EMBL" id="JBGNUJ010000004">
    <property type="protein sequence ID" value="KAL3960930.1"/>
    <property type="molecule type" value="Genomic_DNA"/>
</dbReference>
<organism evidence="1 2">
    <name type="scientific">Purpureocillium lilacinum</name>
    <name type="common">Paecilomyces lilacinus</name>
    <dbReference type="NCBI Taxonomy" id="33203"/>
    <lineage>
        <taxon>Eukaryota</taxon>
        <taxon>Fungi</taxon>
        <taxon>Dikarya</taxon>
        <taxon>Ascomycota</taxon>
        <taxon>Pezizomycotina</taxon>
        <taxon>Sordariomycetes</taxon>
        <taxon>Hypocreomycetidae</taxon>
        <taxon>Hypocreales</taxon>
        <taxon>Ophiocordycipitaceae</taxon>
        <taxon>Purpureocillium</taxon>
    </lineage>
</organism>
<sequence>MNAPITSPMGSRAVSSGPLSSTQQSSPANAIAQPAVPQPPAQLPTSPSTDAFLKDFTLVAEAAKRAQVAVMVREFESCGLRDNPVTSRIRPGSPRDTQALCNYARALSNSPGVTTRPPCAPPPRAHRRGGGYNPLQQPRARRLDKRHRQRHHRQRRTGVQLAMRPQRRVPHGAVPQQVPRVLAAGLRAQEEPQGFSAVGKSTIKPKPECDAGVVPPVPTECKKADDGGDSGASSSSSASGDGSEQDGRDGGDGDGG</sequence>
<keyword evidence="2" id="KW-1185">Reference proteome</keyword>
<evidence type="ECO:0000313" key="1">
    <source>
        <dbReference type="EMBL" id="KAL3960930.1"/>
    </source>
</evidence>
<evidence type="ECO:0000313" key="2">
    <source>
        <dbReference type="Proteomes" id="UP001638806"/>
    </source>
</evidence>
<reference evidence="1" key="1">
    <citation type="submission" date="2024-12" db="EMBL/GenBank/DDBJ databases">
        <title>Comparative genomics and development of molecular markers within Purpureocillium lilacinum and among Purpureocillium species.</title>
        <authorList>
            <person name="Yeh Z.-Y."/>
            <person name="Ni N.-T."/>
            <person name="Lo P.-H."/>
            <person name="Mushyakhwo K."/>
            <person name="Lin C.-F."/>
            <person name="Nai Y.-S."/>
        </authorList>
    </citation>
    <scope>NUCLEOTIDE SEQUENCE</scope>
    <source>
        <strain evidence="1">NCHU-NPUST-175</strain>
    </source>
</reference>
<dbReference type="Proteomes" id="UP001638806">
    <property type="component" value="Unassembled WGS sequence"/>
</dbReference>
<protein>
    <submittedName>
        <fullName evidence="1">Uncharacterized protein</fullName>
    </submittedName>
</protein>
<gene>
    <name evidence="1" type="ORF">ACCO45_006047</name>
</gene>
<name>A0ACC4DX42_PURLI</name>